<evidence type="ECO:0000313" key="2">
    <source>
        <dbReference type="EMBL" id="JAP93928.1"/>
    </source>
</evidence>
<dbReference type="InterPro" id="IPR029052">
    <property type="entry name" value="Metallo-depent_PP-like"/>
</dbReference>
<reference evidence="2" key="1">
    <citation type="submission" date="2015-07" db="EMBL/GenBank/DDBJ databases">
        <title>Adaptation to a free-living lifestyle via gene acquisitions in the diplomonad Trepomonas sp. PC1.</title>
        <authorList>
            <person name="Xu F."/>
            <person name="Jerlstrom-Hultqvist J."/>
            <person name="Kolisko M."/>
            <person name="Simpson A.G.B."/>
            <person name="Roger A.J."/>
            <person name="Svard S.G."/>
            <person name="Andersson J.O."/>
        </authorList>
    </citation>
    <scope>NUCLEOTIDE SEQUENCE</scope>
    <source>
        <strain evidence="2">PC1</strain>
    </source>
</reference>
<feature type="non-terminal residue" evidence="2">
    <location>
        <position position="220"/>
    </location>
</feature>
<dbReference type="InterPro" id="IPR051693">
    <property type="entry name" value="UPF0046_metallophosphoest"/>
</dbReference>
<name>A0A146KCF1_9EUKA</name>
<feature type="domain" description="Calcineurin-like phosphoesterase" evidence="1">
    <location>
        <begin position="19"/>
        <end position="193"/>
    </location>
</feature>
<organism evidence="2">
    <name type="scientific">Trepomonas sp. PC1</name>
    <dbReference type="NCBI Taxonomy" id="1076344"/>
    <lineage>
        <taxon>Eukaryota</taxon>
        <taxon>Metamonada</taxon>
        <taxon>Diplomonadida</taxon>
        <taxon>Hexamitidae</taxon>
        <taxon>Hexamitinae</taxon>
        <taxon>Trepomonas</taxon>
    </lineage>
</organism>
<dbReference type="AlphaFoldDB" id="A0A146KCF1"/>
<dbReference type="Gene3D" id="3.60.21.10">
    <property type="match status" value="1"/>
</dbReference>
<dbReference type="GO" id="GO:0016787">
    <property type="term" value="F:hydrolase activity"/>
    <property type="evidence" value="ECO:0007669"/>
    <property type="project" value="InterPro"/>
</dbReference>
<evidence type="ECO:0000259" key="1">
    <source>
        <dbReference type="Pfam" id="PF00149"/>
    </source>
</evidence>
<dbReference type="PANTHER" id="PTHR12905">
    <property type="entry name" value="METALLOPHOSPHOESTERASE"/>
    <property type="match status" value="1"/>
</dbReference>
<accession>A0A146KCF1</accession>
<sequence>EHLNIKQQKVVQNIEDRLQITFISDTHKRHKELSIDLIGGDILICTGDISSKIKYVSTMLIVKDFMQWFSEQPYTYKIFIGGNHDFALEKNNESVHKLCEQYNNMYYLNNELIQLEIKNKKLTIFGQPQMLTQGMTKGWAFCQDTQEQIQDYRKKLQKCDILLTHCTPNECCILQEFDKTQNVKIHAYGHYHEWYGHKFIKGTHFINGAVLNQEYKYANK</sequence>
<dbReference type="InterPro" id="IPR004843">
    <property type="entry name" value="Calcineurin-like_PHP"/>
</dbReference>
<dbReference type="PANTHER" id="PTHR12905:SF0">
    <property type="entry name" value="CALCINEURIN-LIKE PHOSPHOESTERASE DOMAIN-CONTAINING PROTEIN"/>
    <property type="match status" value="1"/>
</dbReference>
<dbReference type="Pfam" id="PF00149">
    <property type="entry name" value="Metallophos"/>
    <property type="match status" value="1"/>
</dbReference>
<proteinExistence type="predicted"/>
<dbReference type="EMBL" id="GDID01002678">
    <property type="protein sequence ID" value="JAP93928.1"/>
    <property type="molecule type" value="Transcribed_RNA"/>
</dbReference>
<gene>
    <name evidence="2" type="ORF">TPC1_13593</name>
</gene>
<protein>
    <submittedName>
        <fullName evidence="2">Calcineurin-like phosphoesterase</fullName>
    </submittedName>
</protein>
<feature type="non-terminal residue" evidence="2">
    <location>
        <position position="1"/>
    </location>
</feature>
<dbReference type="SUPFAM" id="SSF56300">
    <property type="entry name" value="Metallo-dependent phosphatases"/>
    <property type="match status" value="1"/>
</dbReference>